<accession>A0AAD5PR01</accession>
<evidence type="ECO:0000313" key="3">
    <source>
        <dbReference type="Proteomes" id="UP000820818"/>
    </source>
</evidence>
<evidence type="ECO:0000256" key="1">
    <source>
        <dbReference type="SAM" id="MobiDB-lite"/>
    </source>
</evidence>
<proteinExistence type="predicted"/>
<keyword evidence="3" id="KW-1185">Reference proteome</keyword>
<gene>
    <name evidence="2" type="ORF">GHT06_019033</name>
</gene>
<feature type="compositionally biased region" description="Low complexity" evidence="1">
    <location>
        <begin position="9"/>
        <end position="26"/>
    </location>
</feature>
<organism evidence="2 3">
    <name type="scientific">Daphnia sinensis</name>
    <dbReference type="NCBI Taxonomy" id="1820382"/>
    <lineage>
        <taxon>Eukaryota</taxon>
        <taxon>Metazoa</taxon>
        <taxon>Ecdysozoa</taxon>
        <taxon>Arthropoda</taxon>
        <taxon>Crustacea</taxon>
        <taxon>Branchiopoda</taxon>
        <taxon>Diplostraca</taxon>
        <taxon>Cladocera</taxon>
        <taxon>Anomopoda</taxon>
        <taxon>Daphniidae</taxon>
        <taxon>Daphnia</taxon>
        <taxon>Daphnia similis group</taxon>
    </lineage>
</organism>
<dbReference type="AlphaFoldDB" id="A0AAD5PR01"/>
<dbReference type="EMBL" id="WJBH02000008">
    <property type="protein sequence ID" value="KAI9553769.1"/>
    <property type="molecule type" value="Genomic_DNA"/>
</dbReference>
<protein>
    <submittedName>
        <fullName evidence="2">Uncharacterized protein</fullName>
    </submittedName>
</protein>
<reference evidence="2 3" key="1">
    <citation type="submission" date="2022-05" db="EMBL/GenBank/DDBJ databases">
        <title>A multi-omics perspective on studying reproductive biology in Daphnia sinensis.</title>
        <authorList>
            <person name="Jia J."/>
        </authorList>
    </citation>
    <scope>NUCLEOTIDE SEQUENCE [LARGE SCALE GENOMIC DNA]</scope>
    <source>
        <strain evidence="2 3">WSL</strain>
    </source>
</reference>
<evidence type="ECO:0000313" key="2">
    <source>
        <dbReference type="EMBL" id="KAI9553769.1"/>
    </source>
</evidence>
<name>A0AAD5PR01_9CRUS</name>
<feature type="region of interest" description="Disordered" evidence="1">
    <location>
        <begin position="1"/>
        <end position="45"/>
    </location>
</feature>
<sequence length="132" mass="14002">MARTGSNKGSLSHPHSHSHPNSNSGSTTLANHGSGGHHKEEKEAMTVIDLVPGAPAPDRFAAVFSSQPNSSSSNKVTNGSDAEWTKAHRMTCHGGDNVVLVRCSPRSSKLPTGYAMTSISDRLQQHFNVSLE</sequence>
<dbReference type="Proteomes" id="UP000820818">
    <property type="component" value="Linkage Group LG8"/>
</dbReference>
<comment type="caution">
    <text evidence="2">The sequence shown here is derived from an EMBL/GenBank/DDBJ whole genome shotgun (WGS) entry which is preliminary data.</text>
</comment>